<reference evidence="1 2" key="1">
    <citation type="journal article" date="2019" name="Sci. Rep.">
        <title>Orb-weaving spider Araneus ventricosus genome elucidates the spidroin gene catalogue.</title>
        <authorList>
            <person name="Kono N."/>
            <person name="Nakamura H."/>
            <person name="Ohtoshi R."/>
            <person name="Moran D.A.P."/>
            <person name="Shinohara A."/>
            <person name="Yoshida Y."/>
            <person name="Fujiwara M."/>
            <person name="Mori M."/>
            <person name="Tomita M."/>
            <person name="Arakawa K."/>
        </authorList>
    </citation>
    <scope>NUCLEOTIDE SEQUENCE [LARGE SCALE GENOMIC DNA]</scope>
</reference>
<accession>A0A4Y2Q4T4</accession>
<keyword evidence="2" id="KW-1185">Reference proteome</keyword>
<dbReference type="EMBL" id="BGPR01012715">
    <property type="protein sequence ID" value="GBN57306.1"/>
    <property type="molecule type" value="Genomic_DNA"/>
</dbReference>
<organism evidence="1 2">
    <name type="scientific">Araneus ventricosus</name>
    <name type="common">Orbweaver spider</name>
    <name type="synonym">Epeira ventricosa</name>
    <dbReference type="NCBI Taxonomy" id="182803"/>
    <lineage>
        <taxon>Eukaryota</taxon>
        <taxon>Metazoa</taxon>
        <taxon>Ecdysozoa</taxon>
        <taxon>Arthropoda</taxon>
        <taxon>Chelicerata</taxon>
        <taxon>Arachnida</taxon>
        <taxon>Araneae</taxon>
        <taxon>Araneomorphae</taxon>
        <taxon>Entelegynae</taxon>
        <taxon>Araneoidea</taxon>
        <taxon>Araneidae</taxon>
        <taxon>Araneus</taxon>
    </lineage>
</organism>
<dbReference type="Proteomes" id="UP000499080">
    <property type="component" value="Unassembled WGS sequence"/>
</dbReference>
<sequence length="93" mass="10986">MVMHKDNCDSLVVLFTLCKLDHRLYRAYAKITRLTVYHDVRPDECRRFMIESSKAHGFRNSWYFGRDGHLHVPRSVYKFGSGSKLVDVARYNC</sequence>
<comment type="caution">
    <text evidence="1">The sequence shown here is derived from an EMBL/GenBank/DDBJ whole genome shotgun (WGS) entry which is preliminary data.</text>
</comment>
<gene>
    <name evidence="1" type="ORF">AVEN_76877_1</name>
</gene>
<evidence type="ECO:0000313" key="2">
    <source>
        <dbReference type="Proteomes" id="UP000499080"/>
    </source>
</evidence>
<proteinExistence type="predicted"/>
<name>A0A4Y2Q4T4_ARAVE</name>
<protein>
    <submittedName>
        <fullName evidence="1">Uncharacterized protein</fullName>
    </submittedName>
</protein>
<dbReference type="AlphaFoldDB" id="A0A4Y2Q4T4"/>
<evidence type="ECO:0000313" key="1">
    <source>
        <dbReference type="EMBL" id="GBN57306.1"/>
    </source>
</evidence>